<protein>
    <recommendedName>
        <fullName evidence="5">Phage T7 F exclusion suppressor FxsA</fullName>
    </recommendedName>
</protein>
<dbReference type="PANTHER" id="PTHR35335:SF1">
    <property type="entry name" value="UPF0716 PROTEIN FXSA"/>
    <property type="match status" value="1"/>
</dbReference>
<keyword evidence="4" id="KW-1185">Reference proteome</keyword>
<dbReference type="OrthoDB" id="4422778at2"/>
<dbReference type="NCBIfam" id="NF008528">
    <property type="entry name" value="PRK11463.1-2"/>
    <property type="match status" value="1"/>
</dbReference>
<name>S4XJJ0_9CORY</name>
<keyword evidence="2" id="KW-0472">Membrane</keyword>
<evidence type="ECO:0000313" key="4">
    <source>
        <dbReference type="Proteomes" id="UP000014809"/>
    </source>
</evidence>
<feature type="transmembrane region" description="Helical" evidence="2">
    <location>
        <begin position="68"/>
        <end position="98"/>
    </location>
</feature>
<dbReference type="eggNOG" id="COG3030">
    <property type="taxonomic scope" value="Bacteria"/>
</dbReference>
<organism evidence="3 4">
    <name type="scientific">Corynebacterium terpenotabidum Y-11</name>
    <dbReference type="NCBI Taxonomy" id="1200352"/>
    <lineage>
        <taxon>Bacteria</taxon>
        <taxon>Bacillati</taxon>
        <taxon>Actinomycetota</taxon>
        <taxon>Actinomycetes</taxon>
        <taxon>Mycobacteriales</taxon>
        <taxon>Corynebacteriaceae</taxon>
        <taxon>Corynebacterium</taxon>
    </lineage>
</organism>
<dbReference type="EMBL" id="CP003696">
    <property type="protein sequence ID" value="AGP30743.1"/>
    <property type="molecule type" value="Genomic_DNA"/>
</dbReference>
<dbReference type="STRING" id="1200352.A606_05480"/>
<dbReference type="PANTHER" id="PTHR35335">
    <property type="entry name" value="UPF0716 PROTEIN FXSA"/>
    <property type="match status" value="1"/>
</dbReference>
<feature type="region of interest" description="Disordered" evidence="1">
    <location>
        <begin position="131"/>
        <end position="185"/>
    </location>
</feature>
<dbReference type="GO" id="GO:0016020">
    <property type="term" value="C:membrane"/>
    <property type="evidence" value="ECO:0007669"/>
    <property type="project" value="InterPro"/>
</dbReference>
<sequence length="185" mass="20142">MLRLLLLLYPLVEIVTFVLVGQWLGFGWAFLILLVTPFIGAALAGWSFRRLRARIPSQRSDWKRTDTFTADIAATIIDGALLVVPGILTFVLGLLMLIAPVRSLVASRIGRVVGLRVMTLGERFTVASSNFRNRRSGDSGTGDSPDSSGGTGWGDVIDHRSDEFSDGSTDDIDNINDTDNTGTDR</sequence>
<proteinExistence type="predicted"/>
<keyword evidence="2" id="KW-1133">Transmembrane helix</keyword>
<dbReference type="Proteomes" id="UP000014809">
    <property type="component" value="Chromosome"/>
</dbReference>
<dbReference type="KEGG" id="cter:A606_05480"/>
<accession>S4XJJ0</accession>
<dbReference type="HOGENOM" id="CLU_085083_3_1_11"/>
<dbReference type="PATRIC" id="fig|1200352.3.peg.1108"/>
<dbReference type="RefSeq" id="WP_020441105.1">
    <property type="nucleotide sequence ID" value="NC_021663.1"/>
</dbReference>
<gene>
    <name evidence="3" type="ORF">A606_05480</name>
</gene>
<evidence type="ECO:0000256" key="1">
    <source>
        <dbReference type="SAM" id="MobiDB-lite"/>
    </source>
</evidence>
<feature type="compositionally biased region" description="Acidic residues" evidence="1">
    <location>
        <begin position="164"/>
        <end position="176"/>
    </location>
</feature>
<keyword evidence="2" id="KW-0812">Transmembrane</keyword>
<feature type="transmembrane region" description="Helical" evidence="2">
    <location>
        <begin position="26"/>
        <end position="48"/>
    </location>
</feature>
<evidence type="ECO:0000313" key="3">
    <source>
        <dbReference type="EMBL" id="AGP30743.1"/>
    </source>
</evidence>
<evidence type="ECO:0008006" key="5">
    <source>
        <dbReference type="Google" id="ProtNLM"/>
    </source>
</evidence>
<reference evidence="3 4" key="1">
    <citation type="submission" date="2012-06" db="EMBL/GenBank/DDBJ databases">
        <title>Complete genome sequence of Corynebacterium terpenotabidum Y-11 (=DSM 44721).</title>
        <authorList>
            <person name="Ruckert C."/>
            <person name="Albersmeier A."/>
            <person name="Al-Dilaimi A."/>
            <person name="Szczepanowski R."/>
            <person name="Kalinowski J."/>
        </authorList>
    </citation>
    <scope>NUCLEOTIDE SEQUENCE [LARGE SCALE GENOMIC DNA]</scope>
    <source>
        <strain evidence="3 4">Y-11</strain>
    </source>
</reference>
<dbReference type="AlphaFoldDB" id="S4XJJ0"/>
<dbReference type="Pfam" id="PF04186">
    <property type="entry name" value="FxsA"/>
    <property type="match status" value="1"/>
</dbReference>
<evidence type="ECO:0000256" key="2">
    <source>
        <dbReference type="SAM" id="Phobius"/>
    </source>
</evidence>
<dbReference type="InterPro" id="IPR007313">
    <property type="entry name" value="FxsA"/>
</dbReference>